<dbReference type="STRING" id="2903.R1CC05"/>
<dbReference type="PaxDb" id="2903-EOD20263"/>
<keyword evidence="2" id="KW-1185">Reference proteome</keyword>
<reference evidence="1" key="2">
    <citation type="submission" date="2024-10" db="UniProtKB">
        <authorList>
            <consortium name="EnsemblProtists"/>
        </authorList>
    </citation>
    <scope>IDENTIFICATION</scope>
</reference>
<proteinExistence type="predicted"/>
<evidence type="ECO:0000313" key="2">
    <source>
        <dbReference type="Proteomes" id="UP000013827"/>
    </source>
</evidence>
<dbReference type="KEGG" id="ehx:EMIHUDRAFT_242213"/>
<dbReference type="EnsemblProtists" id="EOD20263">
    <property type="protein sequence ID" value="EOD20263"/>
    <property type="gene ID" value="EMIHUDRAFT_242213"/>
</dbReference>
<organism evidence="1 2">
    <name type="scientific">Emiliania huxleyi (strain CCMP1516)</name>
    <dbReference type="NCBI Taxonomy" id="280463"/>
    <lineage>
        <taxon>Eukaryota</taxon>
        <taxon>Haptista</taxon>
        <taxon>Haptophyta</taxon>
        <taxon>Prymnesiophyceae</taxon>
        <taxon>Isochrysidales</taxon>
        <taxon>Noelaerhabdaceae</taxon>
        <taxon>Emiliania</taxon>
    </lineage>
</organism>
<sequence length="201" mass="21214">MLVDLDAAFLDNEVSLLEVIVKVLVESDLASAVALKRCNSRFKDLATPLVADAVERTGKKWRDAAAKIVNRSAAKIIGGLERNEVLTSLDHINTAIRANAAGIGFAIPIDTAEKATGTDLGRSREGRLISADLGGSRRISGCQAMKTLSAGGKISHAYLGISMLSLTPEAARLNNADPNSNVYLPEQHGADPALLRALGPF</sequence>
<reference evidence="2" key="1">
    <citation type="journal article" date="2013" name="Nature">
        <title>Pan genome of the phytoplankton Emiliania underpins its global distribution.</title>
        <authorList>
            <person name="Read B.A."/>
            <person name="Kegel J."/>
            <person name="Klute M.J."/>
            <person name="Kuo A."/>
            <person name="Lefebvre S.C."/>
            <person name="Maumus F."/>
            <person name="Mayer C."/>
            <person name="Miller J."/>
            <person name="Monier A."/>
            <person name="Salamov A."/>
            <person name="Young J."/>
            <person name="Aguilar M."/>
            <person name="Claverie J.M."/>
            <person name="Frickenhaus S."/>
            <person name="Gonzalez K."/>
            <person name="Herman E.K."/>
            <person name="Lin Y.C."/>
            <person name="Napier J."/>
            <person name="Ogata H."/>
            <person name="Sarno A.F."/>
            <person name="Shmutz J."/>
            <person name="Schroeder D."/>
            <person name="de Vargas C."/>
            <person name="Verret F."/>
            <person name="von Dassow P."/>
            <person name="Valentin K."/>
            <person name="Van de Peer Y."/>
            <person name="Wheeler G."/>
            <person name="Dacks J.B."/>
            <person name="Delwiche C.F."/>
            <person name="Dyhrman S.T."/>
            <person name="Glockner G."/>
            <person name="John U."/>
            <person name="Richards T."/>
            <person name="Worden A.Z."/>
            <person name="Zhang X."/>
            <person name="Grigoriev I.V."/>
            <person name="Allen A.E."/>
            <person name="Bidle K."/>
            <person name="Borodovsky M."/>
            <person name="Bowler C."/>
            <person name="Brownlee C."/>
            <person name="Cock J.M."/>
            <person name="Elias M."/>
            <person name="Gladyshev V.N."/>
            <person name="Groth M."/>
            <person name="Guda C."/>
            <person name="Hadaegh A."/>
            <person name="Iglesias-Rodriguez M.D."/>
            <person name="Jenkins J."/>
            <person name="Jones B.M."/>
            <person name="Lawson T."/>
            <person name="Leese F."/>
            <person name="Lindquist E."/>
            <person name="Lobanov A."/>
            <person name="Lomsadze A."/>
            <person name="Malik S.B."/>
            <person name="Marsh M.E."/>
            <person name="Mackinder L."/>
            <person name="Mock T."/>
            <person name="Mueller-Roeber B."/>
            <person name="Pagarete A."/>
            <person name="Parker M."/>
            <person name="Probert I."/>
            <person name="Quesneville H."/>
            <person name="Raines C."/>
            <person name="Rensing S.A."/>
            <person name="Riano-Pachon D.M."/>
            <person name="Richier S."/>
            <person name="Rokitta S."/>
            <person name="Shiraiwa Y."/>
            <person name="Soanes D.M."/>
            <person name="van der Giezen M."/>
            <person name="Wahlund T.M."/>
            <person name="Williams B."/>
            <person name="Wilson W."/>
            <person name="Wolfe G."/>
            <person name="Wurch L.L."/>
        </authorList>
    </citation>
    <scope>NUCLEOTIDE SEQUENCE</scope>
</reference>
<evidence type="ECO:0000313" key="1">
    <source>
        <dbReference type="EnsemblProtists" id="EOD20263"/>
    </source>
</evidence>
<accession>A0A0D3J9S8</accession>
<dbReference type="HOGENOM" id="CLU_1362597_0_0_1"/>
<dbReference type="GeneID" id="17265806"/>
<dbReference type="AlphaFoldDB" id="A0A0D3J9S8"/>
<protein>
    <submittedName>
        <fullName evidence="1">Uncharacterized protein</fullName>
    </submittedName>
</protein>
<name>A0A0D3J9S8_EMIH1</name>
<dbReference type="Proteomes" id="UP000013827">
    <property type="component" value="Unassembled WGS sequence"/>
</dbReference>
<dbReference type="RefSeq" id="XP_005772692.1">
    <property type="nucleotide sequence ID" value="XM_005772635.1"/>
</dbReference>